<name>A0AAV2SVG9_MEGNR</name>
<proteinExistence type="predicted"/>
<gene>
    <name evidence="2" type="ORF">MNOR_LOCUS41130</name>
</gene>
<sequence length="323" mass="38418">MVNLIPHPTKVVYLSEDDLDITAEPSDNEENEMENSTMKYENFKSGRYKMSKLEKYLSYLKQHISIVASLQNSTCKNSLQEYKARKVEIKSHLQEDWMKIVKKEDIAKAKQEFKMIFNAAENLKSSIDERFWDIYDDDVELWEIDLVSQEEEVKITLDEKFSLYKKHTKLLNSIMQNTESVSKFKVLQKIQDKNTNLQKELEDTFNLYETITKQIAEIEERQNFDKFVYSTQKNEYVEVMKLINDSFKIFTKISDIFAQENMAKENKIQNFEMCEKAKVHIYEEIPVLVVTHGYRNSMEEDIFEWIPVFKISMCHIVFDDNTE</sequence>
<keyword evidence="1" id="KW-0175">Coiled coil</keyword>
<dbReference type="EMBL" id="CAXKWB010141763">
    <property type="protein sequence ID" value="CAL4245927.1"/>
    <property type="molecule type" value="Genomic_DNA"/>
</dbReference>
<dbReference type="AlphaFoldDB" id="A0AAV2SVG9"/>
<reference evidence="2 3" key="1">
    <citation type="submission" date="2024-05" db="EMBL/GenBank/DDBJ databases">
        <authorList>
            <person name="Wallberg A."/>
        </authorList>
    </citation>
    <scope>NUCLEOTIDE SEQUENCE [LARGE SCALE GENOMIC DNA]</scope>
</reference>
<feature type="coiled-coil region" evidence="1">
    <location>
        <begin position="187"/>
        <end position="221"/>
    </location>
</feature>
<protein>
    <submittedName>
        <fullName evidence="2">Uncharacterized protein</fullName>
    </submittedName>
</protein>
<evidence type="ECO:0000256" key="1">
    <source>
        <dbReference type="SAM" id="Coils"/>
    </source>
</evidence>
<accession>A0AAV2SVG9</accession>
<keyword evidence="3" id="KW-1185">Reference proteome</keyword>
<dbReference type="Proteomes" id="UP001497623">
    <property type="component" value="Unassembled WGS sequence"/>
</dbReference>
<organism evidence="2 3">
    <name type="scientific">Meganyctiphanes norvegica</name>
    <name type="common">Northern krill</name>
    <name type="synonym">Thysanopoda norvegica</name>
    <dbReference type="NCBI Taxonomy" id="48144"/>
    <lineage>
        <taxon>Eukaryota</taxon>
        <taxon>Metazoa</taxon>
        <taxon>Ecdysozoa</taxon>
        <taxon>Arthropoda</taxon>
        <taxon>Crustacea</taxon>
        <taxon>Multicrustacea</taxon>
        <taxon>Malacostraca</taxon>
        <taxon>Eumalacostraca</taxon>
        <taxon>Eucarida</taxon>
        <taxon>Euphausiacea</taxon>
        <taxon>Euphausiidae</taxon>
        <taxon>Meganyctiphanes</taxon>
    </lineage>
</organism>
<evidence type="ECO:0000313" key="2">
    <source>
        <dbReference type="EMBL" id="CAL4245927.1"/>
    </source>
</evidence>
<evidence type="ECO:0000313" key="3">
    <source>
        <dbReference type="Proteomes" id="UP001497623"/>
    </source>
</evidence>
<feature type="non-terminal residue" evidence="2">
    <location>
        <position position="323"/>
    </location>
</feature>
<comment type="caution">
    <text evidence="2">The sequence shown here is derived from an EMBL/GenBank/DDBJ whole genome shotgun (WGS) entry which is preliminary data.</text>
</comment>